<keyword evidence="2 5" id="KW-0645">Protease</keyword>
<dbReference type="SUPFAM" id="SSF54897">
    <property type="entry name" value="Protease propeptides/inhibitors"/>
    <property type="match status" value="1"/>
</dbReference>
<dbReference type="InterPro" id="IPR000209">
    <property type="entry name" value="Peptidase_S8/S53_dom"/>
</dbReference>
<comment type="similarity">
    <text evidence="1 5">Belongs to the peptidase S8 family.</text>
</comment>
<name>A0ABT0AXF4_9SPHN</name>
<dbReference type="InterPro" id="IPR036852">
    <property type="entry name" value="Peptidase_S8/S53_dom_sf"/>
</dbReference>
<evidence type="ECO:0000313" key="11">
    <source>
        <dbReference type="Proteomes" id="UP001162880"/>
    </source>
</evidence>
<reference evidence="10" key="1">
    <citation type="submission" date="2022-03" db="EMBL/GenBank/DDBJ databases">
        <title>Identification of a novel bacterium isolated from mangrove sediments.</title>
        <authorList>
            <person name="Pan X."/>
        </authorList>
    </citation>
    <scope>NUCLEOTIDE SEQUENCE</scope>
    <source>
        <strain evidence="10">B2580</strain>
    </source>
</reference>
<feature type="domain" description="Peptidase S8/S53" evidence="8">
    <location>
        <begin position="146"/>
        <end position="353"/>
    </location>
</feature>
<dbReference type="InterPro" id="IPR015500">
    <property type="entry name" value="Peptidase_S8_subtilisin-rel"/>
</dbReference>
<dbReference type="Gene3D" id="3.30.70.80">
    <property type="entry name" value="Peptidase S8 propeptide/proteinase inhibitor I9"/>
    <property type="match status" value="1"/>
</dbReference>
<keyword evidence="3 5" id="KW-0378">Hydrolase</keyword>
<dbReference type="InterPro" id="IPR022398">
    <property type="entry name" value="Peptidase_S8_His-AS"/>
</dbReference>
<evidence type="ECO:0000256" key="4">
    <source>
        <dbReference type="ARBA" id="ARBA00022825"/>
    </source>
</evidence>
<dbReference type="SUPFAM" id="SSF52743">
    <property type="entry name" value="Subtilisin-like"/>
    <property type="match status" value="1"/>
</dbReference>
<dbReference type="Gene3D" id="3.40.50.200">
    <property type="entry name" value="Peptidase S8/S53 domain"/>
    <property type="match status" value="1"/>
</dbReference>
<dbReference type="PROSITE" id="PS51892">
    <property type="entry name" value="SUBTILASE"/>
    <property type="match status" value="1"/>
</dbReference>
<dbReference type="InterPro" id="IPR050131">
    <property type="entry name" value="Peptidase_S8_subtilisin-like"/>
</dbReference>
<feature type="domain" description="Inhibitor I9" evidence="9">
    <location>
        <begin position="49"/>
        <end position="104"/>
    </location>
</feature>
<feature type="active site" description="Charge relay system" evidence="5">
    <location>
        <position position="342"/>
    </location>
</feature>
<feature type="chain" id="PRO_5045169412" evidence="7">
    <location>
        <begin position="25"/>
        <end position="377"/>
    </location>
</feature>
<dbReference type="EMBL" id="JALHLE010000002">
    <property type="protein sequence ID" value="MCJ2177239.1"/>
    <property type="molecule type" value="Genomic_DNA"/>
</dbReference>
<dbReference type="PRINTS" id="PR00723">
    <property type="entry name" value="SUBTILISIN"/>
</dbReference>
<sequence>MKKKLVATLACTTAALLMAGPALAKTGDVIPNSYICVFNKKAVNRGAVQSEANRAANAAGGQVGHVYKYTIHGFSTHMSAQAVTQMKARNPSISYCEPDRVIELSPIQATKGKPGSGGGGSTGQTTPWGVTRVKGGVSGVGKRAWIIDTGIDATHPDLTVNTSLGNGFVTREAGLTDDLNGHGTHVAGTIGAKDNSIGVIGVAAGATVIPVRVLDRRGSGSYAGVIAGVDWVGQNGQAGDVANMSLGGPVDSALDSAVLAASSVVKFAIAAGNSGDDASNYSPAHAGADPAATNIYVVSAFQQTDTWVYFSNYGSIVDYSEPGVNIESTWKGDGYNTISGTSMATPHLAGLLLLGAVNAPKDVIGDPDGNPDPIGEH</sequence>
<dbReference type="PROSITE" id="PS00136">
    <property type="entry name" value="SUBTILASE_ASP"/>
    <property type="match status" value="1"/>
</dbReference>
<evidence type="ECO:0000259" key="8">
    <source>
        <dbReference type="Pfam" id="PF00082"/>
    </source>
</evidence>
<evidence type="ECO:0000313" key="10">
    <source>
        <dbReference type="EMBL" id="MCJ2177239.1"/>
    </source>
</evidence>
<dbReference type="InterPro" id="IPR037045">
    <property type="entry name" value="S8pro/Inhibitor_I9_sf"/>
</dbReference>
<evidence type="ECO:0000256" key="3">
    <source>
        <dbReference type="ARBA" id="ARBA00022801"/>
    </source>
</evidence>
<dbReference type="InterPro" id="IPR010259">
    <property type="entry name" value="S8pro/Inhibitor_I9"/>
</dbReference>
<keyword evidence="4 5" id="KW-0720">Serine protease</keyword>
<feature type="active site" description="Charge relay system" evidence="5">
    <location>
        <position position="148"/>
    </location>
</feature>
<feature type="compositionally biased region" description="Low complexity" evidence="6">
    <location>
        <begin position="123"/>
        <end position="133"/>
    </location>
</feature>
<dbReference type="PANTHER" id="PTHR43806">
    <property type="entry name" value="PEPTIDASE S8"/>
    <property type="match status" value="1"/>
</dbReference>
<evidence type="ECO:0000256" key="2">
    <source>
        <dbReference type="ARBA" id="ARBA00022670"/>
    </source>
</evidence>
<comment type="caution">
    <text evidence="10">The sequence shown here is derived from an EMBL/GenBank/DDBJ whole genome shotgun (WGS) entry which is preliminary data.</text>
</comment>
<feature type="region of interest" description="Disordered" evidence="6">
    <location>
        <begin position="109"/>
        <end position="133"/>
    </location>
</feature>
<dbReference type="Pfam" id="PF00082">
    <property type="entry name" value="Peptidase_S8"/>
    <property type="match status" value="1"/>
</dbReference>
<dbReference type="PANTHER" id="PTHR43806:SF11">
    <property type="entry name" value="CEREVISIN-RELATED"/>
    <property type="match status" value="1"/>
</dbReference>
<proteinExistence type="inferred from homology"/>
<evidence type="ECO:0000256" key="1">
    <source>
        <dbReference type="ARBA" id="ARBA00011073"/>
    </source>
</evidence>
<organism evidence="10 11">
    <name type="scientific">Novosphingobium album</name>
    <name type="common">ex Hu et al. 2023</name>
    <dbReference type="NCBI Taxonomy" id="2930093"/>
    <lineage>
        <taxon>Bacteria</taxon>
        <taxon>Pseudomonadati</taxon>
        <taxon>Pseudomonadota</taxon>
        <taxon>Alphaproteobacteria</taxon>
        <taxon>Sphingomonadales</taxon>
        <taxon>Sphingomonadaceae</taxon>
        <taxon>Novosphingobium</taxon>
    </lineage>
</organism>
<gene>
    <name evidence="10" type="ORF">MTR64_01545</name>
</gene>
<evidence type="ECO:0000256" key="6">
    <source>
        <dbReference type="SAM" id="MobiDB-lite"/>
    </source>
</evidence>
<dbReference type="InterPro" id="IPR023827">
    <property type="entry name" value="Peptidase_S8_Asp-AS"/>
</dbReference>
<evidence type="ECO:0000256" key="7">
    <source>
        <dbReference type="SAM" id="SignalP"/>
    </source>
</evidence>
<keyword evidence="11" id="KW-1185">Reference proteome</keyword>
<dbReference type="PROSITE" id="PS00137">
    <property type="entry name" value="SUBTILASE_HIS"/>
    <property type="match status" value="1"/>
</dbReference>
<feature type="active site" description="Charge relay system" evidence="5">
    <location>
        <position position="182"/>
    </location>
</feature>
<evidence type="ECO:0000259" key="9">
    <source>
        <dbReference type="Pfam" id="PF05922"/>
    </source>
</evidence>
<feature type="signal peptide" evidence="7">
    <location>
        <begin position="1"/>
        <end position="24"/>
    </location>
</feature>
<protein>
    <submittedName>
        <fullName evidence="10">S8 family serine peptidase</fullName>
    </submittedName>
</protein>
<keyword evidence="7" id="KW-0732">Signal</keyword>
<accession>A0ABT0AXF4</accession>
<dbReference type="Proteomes" id="UP001162880">
    <property type="component" value="Unassembled WGS sequence"/>
</dbReference>
<dbReference type="RefSeq" id="WP_243990063.1">
    <property type="nucleotide sequence ID" value="NZ_JALHLE010000002.1"/>
</dbReference>
<dbReference type="Pfam" id="PF05922">
    <property type="entry name" value="Inhibitor_I9"/>
    <property type="match status" value="1"/>
</dbReference>
<evidence type="ECO:0000256" key="5">
    <source>
        <dbReference type="PROSITE-ProRule" id="PRU01240"/>
    </source>
</evidence>